<comment type="similarity">
    <text evidence="1 6">Belongs to the peptidase M42 family.</text>
</comment>
<feature type="binding site" evidence="8">
    <location>
        <position position="248"/>
    </location>
    <ligand>
        <name>Zn(2+)</name>
        <dbReference type="ChEBI" id="CHEBI:29105"/>
        <label>1</label>
    </ligand>
</feature>
<evidence type="ECO:0000256" key="5">
    <source>
        <dbReference type="ARBA" id="ARBA00022801"/>
    </source>
</evidence>
<dbReference type="EMBL" id="LSUQ01000001">
    <property type="protein sequence ID" value="OAG95356.1"/>
    <property type="molecule type" value="Genomic_DNA"/>
</dbReference>
<dbReference type="InterPro" id="IPR008007">
    <property type="entry name" value="Peptidase_M42"/>
</dbReference>
<feature type="binding site" evidence="8">
    <location>
        <position position="193"/>
    </location>
    <ligand>
        <name>Zn(2+)</name>
        <dbReference type="ChEBI" id="CHEBI:29105"/>
        <label>2</label>
    </ligand>
</feature>
<keyword evidence="5" id="KW-0378">Hydrolase</keyword>
<dbReference type="Proteomes" id="UP000077421">
    <property type="component" value="Unassembled WGS sequence"/>
</dbReference>
<dbReference type="CDD" id="cd05657">
    <property type="entry name" value="M42_glucanase_like"/>
    <property type="match status" value="1"/>
</dbReference>
<proteinExistence type="inferred from homology"/>
<feature type="binding site" evidence="8">
    <location>
        <position position="78"/>
    </location>
    <ligand>
        <name>Zn(2+)</name>
        <dbReference type="ChEBI" id="CHEBI:29105"/>
        <label>1</label>
    </ligand>
</feature>
<evidence type="ECO:0000256" key="3">
    <source>
        <dbReference type="ARBA" id="ARBA00022670"/>
    </source>
</evidence>
<dbReference type="PANTHER" id="PTHR32481:SF7">
    <property type="entry name" value="AMINOPEPTIDASE YHFE-RELATED"/>
    <property type="match status" value="1"/>
</dbReference>
<feature type="binding site" evidence="8">
    <location>
        <position position="228"/>
    </location>
    <ligand>
        <name>Zn(2+)</name>
        <dbReference type="ChEBI" id="CHEBI:29105"/>
        <label>2</label>
    </ligand>
</feature>
<feature type="binding site" evidence="8">
    <location>
        <position position="193"/>
    </location>
    <ligand>
        <name>Zn(2+)</name>
        <dbReference type="ChEBI" id="CHEBI:29105"/>
        <label>1</label>
    </ligand>
</feature>
<comment type="caution">
    <text evidence="9">The sequence shown here is derived from an EMBL/GenBank/DDBJ whole genome shotgun (WGS) entry which is preliminary data.</text>
</comment>
<feature type="active site" description="Proton acceptor" evidence="7">
    <location>
        <position position="227"/>
    </location>
</feature>
<keyword evidence="3" id="KW-0645">Protease</keyword>
<dbReference type="PANTHER" id="PTHR32481">
    <property type="entry name" value="AMINOPEPTIDASE"/>
    <property type="match status" value="1"/>
</dbReference>
<accession>A0A853KEA6</accession>
<comment type="cofactor">
    <cofactor evidence="8">
        <name>a divalent metal cation</name>
        <dbReference type="ChEBI" id="CHEBI:60240"/>
    </cofactor>
    <text evidence="8">Binds 2 divalent metal cations per subunit.</text>
</comment>
<dbReference type="InterPro" id="IPR051464">
    <property type="entry name" value="Peptidase_M42_aminopept"/>
</dbReference>
<dbReference type="SUPFAM" id="SSF101821">
    <property type="entry name" value="Aminopeptidase/glucanase lid domain"/>
    <property type="match status" value="1"/>
</dbReference>
<keyword evidence="4 8" id="KW-0479">Metal-binding</keyword>
<evidence type="ECO:0000256" key="6">
    <source>
        <dbReference type="PIRNR" id="PIRNR001123"/>
    </source>
</evidence>
<dbReference type="Gene3D" id="3.40.630.10">
    <property type="entry name" value="Zn peptidases"/>
    <property type="match status" value="1"/>
</dbReference>
<evidence type="ECO:0000313" key="9">
    <source>
        <dbReference type="EMBL" id="OAG95356.1"/>
    </source>
</evidence>
<dbReference type="InterPro" id="IPR023367">
    <property type="entry name" value="Peptidase_M42_dom2"/>
</dbReference>
<feature type="binding site" evidence="8">
    <location>
        <position position="328"/>
    </location>
    <ligand>
        <name>Zn(2+)</name>
        <dbReference type="ChEBI" id="CHEBI:29105"/>
        <label>2</label>
    </ligand>
</feature>
<dbReference type="Gene3D" id="2.40.30.40">
    <property type="entry name" value="Peptidase M42, domain 2"/>
    <property type="match status" value="1"/>
</dbReference>
<dbReference type="GO" id="GO:0006508">
    <property type="term" value="P:proteolysis"/>
    <property type="evidence" value="ECO:0007669"/>
    <property type="project" value="UniProtKB-KW"/>
</dbReference>
<gene>
    <name evidence="9" type="ORF">AYW79_00105</name>
</gene>
<dbReference type="AlphaFoldDB" id="A0A853KEA6"/>
<reference evidence="9 10" key="1">
    <citation type="submission" date="2016-02" db="EMBL/GenBank/DDBJ databases">
        <title>Draft genome sequence of Acidibacillus ferrooxidans SLC66.</title>
        <authorList>
            <person name="Oliveira G."/>
            <person name="Nancucheo I."/>
            <person name="Dall'Agnol H."/>
            <person name="Johnson B."/>
            <person name="Oliveira R."/>
            <person name="Nunes G.L."/>
            <person name="Tzotzos G."/>
            <person name="Orellana S.C."/>
            <person name="Salim A.C."/>
            <person name="Araujo F.M."/>
        </authorList>
    </citation>
    <scope>NUCLEOTIDE SEQUENCE [LARGE SCALE GENOMIC DNA]</scope>
    <source>
        <strain evidence="9 10">SLC66</strain>
    </source>
</reference>
<evidence type="ECO:0000256" key="1">
    <source>
        <dbReference type="ARBA" id="ARBA00006272"/>
    </source>
</evidence>
<dbReference type="GO" id="GO:0046872">
    <property type="term" value="F:metal ion binding"/>
    <property type="evidence" value="ECO:0007669"/>
    <property type="project" value="UniProtKB-UniRule"/>
</dbReference>
<evidence type="ECO:0000256" key="7">
    <source>
        <dbReference type="PIRSR" id="PIRSR001123-1"/>
    </source>
</evidence>
<dbReference type="OrthoDB" id="361940at2"/>
<organism evidence="9 10">
    <name type="scientific">Ferroacidibacillus organovorans</name>
    <dbReference type="NCBI Taxonomy" id="1765683"/>
    <lineage>
        <taxon>Bacteria</taxon>
        <taxon>Bacillati</taxon>
        <taxon>Bacillota</taxon>
        <taxon>Bacilli</taxon>
        <taxon>Bacillales</taxon>
        <taxon>Alicyclobacillaceae</taxon>
        <taxon>Ferroacidibacillus</taxon>
    </lineage>
</organism>
<dbReference type="Pfam" id="PF05343">
    <property type="entry name" value="Peptidase_M42"/>
    <property type="match status" value="1"/>
</dbReference>
<evidence type="ECO:0000256" key="8">
    <source>
        <dbReference type="PIRSR" id="PIRSR001123-2"/>
    </source>
</evidence>
<evidence type="ECO:0000256" key="2">
    <source>
        <dbReference type="ARBA" id="ARBA00022438"/>
    </source>
</evidence>
<dbReference type="RefSeq" id="WP_067560403.1">
    <property type="nucleotide sequence ID" value="NZ_LSUQ01000001.1"/>
</dbReference>
<name>A0A853KEA6_9BACL</name>
<dbReference type="GO" id="GO:0004177">
    <property type="term" value="F:aminopeptidase activity"/>
    <property type="evidence" value="ECO:0007669"/>
    <property type="project" value="UniProtKB-UniRule"/>
</dbReference>
<protein>
    <submittedName>
        <fullName evidence="9">Peptidase M42</fullName>
    </submittedName>
</protein>
<keyword evidence="2" id="KW-0031">Aminopeptidase</keyword>
<dbReference type="SUPFAM" id="SSF53187">
    <property type="entry name" value="Zn-dependent exopeptidases"/>
    <property type="match status" value="1"/>
</dbReference>
<dbReference type="PIRSF" id="PIRSF001123">
    <property type="entry name" value="PepA_GA"/>
    <property type="match status" value="1"/>
</dbReference>
<sequence length="352" mass="38691">MRETEWNETQLEEALESAVNHIVRLVSIPSPTGFTDQAIHYCAERFGMLGVSYKRTYKGGLQILIPGKSQKTRVLAAHVDTLGGMVREITDQGYLRLSALGGYAFQTVEGVYCKIHTLDGAVYTGTLVARHASTHVYKEVEERTPDTVVLRLDEKVQSKVDVEALGIAVGDFVSYDPRVVVTTSGYLKSRHLDDKASVGILLSLVERTLANSIELPYSLCLLISTDEEIGYGGNSNIPEEAFEYVAVDMGAIGEGLTTTEHVVSICAKDSSGPYDYQLRKKLTHLAKTHQIPHAVDLYPYYSSDASAARRAGYDLATGLIGPGIDSSHAYERTHRDAISATLRLLWQYIQSV</sequence>
<evidence type="ECO:0000313" key="10">
    <source>
        <dbReference type="Proteomes" id="UP000077421"/>
    </source>
</evidence>
<evidence type="ECO:0000256" key="4">
    <source>
        <dbReference type="ARBA" id="ARBA00022723"/>
    </source>
</evidence>